<feature type="compositionally biased region" description="Basic and acidic residues" evidence="1">
    <location>
        <begin position="25"/>
        <end position="47"/>
    </location>
</feature>
<proteinExistence type="predicted"/>
<evidence type="ECO:0000256" key="1">
    <source>
        <dbReference type="SAM" id="MobiDB-lite"/>
    </source>
</evidence>
<accession>A0A0K1PYB6</accession>
<feature type="region of interest" description="Disordered" evidence="1">
    <location>
        <begin position="110"/>
        <end position="136"/>
    </location>
</feature>
<keyword evidence="4" id="KW-1185">Reference proteome</keyword>
<dbReference type="STRING" id="1391654.AKJ09_04798"/>
<name>A0A0K1PYB6_9BACT</name>
<protein>
    <submittedName>
        <fullName evidence="3">Uncharacterized protein</fullName>
    </submittedName>
</protein>
<feature type="region of interest" description="Disordered" evidence="1">
    <location>
        <begin position="1"/>
        <end position="83"/>
    </location>
</feature>
<keyword evidence="2" id="KW-0472">Membrane</keyword>
<feature type="compositionally biased region" description="Gly residues" evidence="1">
    <location>
        <begin position="9"/>
        <end position="18"/>
    </location>
</feature>
<feature type="transmembrane region" description="Helical" evidence="2">
    <location>
        <begin position="224"/>
        <end position="246"/>
    </location>
</feature>
<evidence type="ECO:0000313" key="3">
    <source>
        <dbReference type="EMBL" id="AKU98134.1"/>
    </source>
</evidence>
<dbReference type="Proteomes" id="UP000064967">
    <property type="component" value="Chromosome"/>
</dbReference>
<dbReference type="AlphaFoldDB" id="A0A0K1PYB6"/>
<evidence type="ECO:0000256" key="2">
    <source>
        <dbReference type="SAM" id="Phobius"/>
    </source>
</evidence>
<sequence length="258" mass="27988">MVRRSTALGIGGIGGTGGASAASPHHPEEREKLDDRVAMSGEYRVRNVDGTPVRAPYAGGPNAPKTRYATVQMPKVDVPRPPPSGRMLDEELHFERARDSLRPLDLASYDPVTRRATPPPPRRHSSREVLIPPKPPWPVPAPPMPVRRASSDVAVDARAAVVAFAGFGEPPADLFSTPAYAWRVLRRRRRLKQDLELARLRLSADISLYEAALRAADSRAVGRGIALTVFALLLGMFGTLALVHVLEPVPPLAAHVAR</sequence>
<gene>
    <name evidence="3" type="ORF">AKJ09_04798</name>
</gene>
<evidence type="ECO:0000313" key="4">
    <source>
        <dbReference type="Proteomes" id="UP000064967"/>
    </source>
</evidence>
<keyword evidence="2" id="KW-0812">Transmembrane</keyword>
<dbReference type="KEGG" id="llu:AKJ09_04798"/>
<dbReference type="RefSeq" id="WP_146649159.1">
    <property type="nucleotide sequence ID" value="NZ_CP012333.1"/>
</dbReference>
<dbReference type="EMBL" id="CP012333">
    <property type="protein sequence ID" value="AKU98134.1"/>
    <property type="molecule type" value="Genomic_DNA"/>
</dbReference>
<reference evidence="3 4" key="1">
    <citation type="submission" date="2015-08" db="EMBL/GenBank/DDBJ databases">
        <authorList>
            <person name="Babu N.S."/>
            <person name="Beckwith C.J."/>
            <person name="Beseler K.G."/>
            <person name="Brison A."/>
            <person name="Carone J.V."/>
            <person name="Caskin T.P."/>
            <person name="Diamond M."/>
            <person name="Durham M.E."/>
            <person name="Foxe J.M."/>
            <person name="Go M."/>
            <person name="Henderson B.A."/>
            <person name="Jones I.B."/>
            <person name="McGettigan J.A."/>
            <person name="Micheletti S.J."/>
            <person name="Nasrallah M.E."/>
            <person name="Ortiz D."/>
            <person name="Piller C.R."/>
            <person name="Privatt S.R."/>
            <person name="Schneider S.L."/>
            <person name="Sharp S."/>
            <person name="Smith T.C."/>
            <person name="Stanton J.D."/>
            <person name="Ullery H.E."/>
            <person name="Wilson R.J."/>
            <person name="Serrano M.G."/>
            <person name="Buck G."/>
            <person name="Lee V."/>
            <person name="Wang Y."/>
            <person name="Carvalho R."/>
            <person name="Voegtly L."/>
            <person name="Shi R."/>
            <person name="Duckworth R."/>
            <person name="Johnson A."/>
            <person name="Loviza R."/>
            <person name="Walstead R."/>
            <person name="Shah Z."/>
            <person name="Kiflezghi M."/>
            <person name="Wade K."/>
            <person name="Ball S.L."/>
            <person name="Bradley K.W."/>
            <person name="Asai D.J."/>
            <person name="Bowman C.A."/>
            <person name="Russell D.A."/>
            <person name="Pope W.H."/>
            <person name="Jacobs-Sera D."/>
            <person name="Hendrix R.W."/>
            <person name="Hatfull G.F."/>
        </authorList>
    </citation>
    <scope>NUCLEOTIDE SEQUENCE [LARGE SCALE GENOMIC DNA]</scope>
    <source>
        <strain evidence="3 4">DSM 27648</strain>
    </source>
</reference>
<organism evidence="3 4">
    <name type="scientific">Labilithrix luteola</name>
    <dbReference type="NCBI Taxonomy" id="1391654"/>
    <lineage>
        <taxon>Bacteria</taxon>
        <taxon>Pseudomonadati</taxon>
        <taxon>Myxococcota</taxon>
        <taxon>Polyangia</taxon>
        <taxon>Polyangiales</taxon>
        <taxon>Labilitrichaceae</taxon>
        <taxon>Labilithrix</taxon>
    </lineage>
</organism>
<keyword evidence="2" id="KW-1133">Transmembrane helix</keyword>